<evidence type="ECO:0000256" key="1">
    <source>
        <dbReference type="SAM" id="Coils"/>
    </source>
</evidence>
<feature type="chain" id="PRO_5034456873" evidence="2">
    <location>
        <begin position="22"/>
        <end position="296"/>
    </location>
</feature>
<proteinExistence type="predicted"/>
<accession>A0A8I2H5V2</accession>
<keyword evidence="2" id="KW-0732">Signal</keyword>
<reference evidence="3" key="1">
    <citation type="submission" date="2019-10" db="EMBL/GenBank/DDBJ databases">
        <authorList>
            <person name="Paulsen S."/>
        </authorList>
    </citation>
    <scope>NUCLEOTIDE SEQUENCE</scope>
    <source>
        <strain evidence="3">LMG 19692</strain>
    </source>
</reference>
<protein>
    <submittedName>
        <fullName evidence="3">Uncharacterized protein</fullName>
    </submittedName>
</protein>
<dbReference type="Proteomes" id="UP001304419">
    <property type="component" value="Chromosome 1"/>
</dbReference>
<evidence type="ECO:0000313" key="6">
    <source>
        <dbReference type="Proteomes" id="UP001304419"/>
    </source>
</evidence>
<dbReference type="AlphaFoldDB" id="A0A8I2H5V2"/>
<name>A0A8I2H5V2_9GAMM</name>
<sequence>MKLIPLCFGAVAAIATSFAQAQVVDEALKREVAIFERVLMSALQHDTQDQVRSVSGYYLKDQGVVFELALKRRHRLEWISHIDNLDDVAAIGEFELPEFDMDIAEVEISQPIAEAFSQAYSDAAEKVRAGAEKVREAVEQERENRIQLRELERQKAELEFAKRHESDDQVKEFTESLREVEKRIEKLSLKDSELKDLKDKLKASLEASRVKRAKEKAEKQQALEKMLVTSLARSLCDYGAGLRSLPRNEHISFIYSELSNPNNKQVFVYPKSLVQQCVKGEKTAKELAETVTSYRF</sequence>
<dbReference type="EMBL" id="WEIA01000005">
    <property type="protein sequence ID" value="NLR21624.1"/>
    <property type="molecule type" value="Genomic_DNA"/>
</dbReference>
<gene>
    <name evidence="3" type="ORF">F9Y85_09885</name>
    <name evidence="4" type="ORF">R5H13_16295</name>
</gene>
<feature type="coiled-coil region" evidence="1">
    <location>
        <begin position="124"/>
        <end position="225"/>
    </location>
</feature>
<evidence type="ECO:0000313" key="5">
    <source>
        <dbReference type="Proteomes" id="UP000646877"/>
    </source>
</evidence>
<dbReference type="RefSeq" id="WP_130127024.1">
    <property type="nucleotide sequence ID" value="NZ_CBCSDF010000015.1"/>
</dbReference>
<keyword evidence="1" id="KW-0175">Coiled coil</keyword>
<evidence type="ECO:0000256" key="2">
    <source>
        <dbReference type="SAM" id="SignalP"/>
    </source>
</evidence>
<evidence type="ECO:0000313" key="3">
    <source>
        <dbReference type="EMBL" id="NLR21624.1"/>
    </source>
</evidence>
<dbReference type="Proteomes" id="UP000646877">
    <property type="component" value="Unassembled WGS sequence"/>
</dbReference>
<keyword evidence="6" id="KW-1185">Reference proteome</keyword>
<feature type="signal peptide" evidence="2">
    <location>
        <begin position="1"/>
        <end position="21"/>
    </location>
</feature>
<evidence type="ECO:0000313" key="4">
    <source>
        <dbReference type="EMBL" id="WOX28171.1"/>
    </source>
</evidence>
<dbReference type="EMBL" id="CP137578">
    <property type="protein sequence ID" value="WOX28171.1"/>
    <property type="molecule type" value="Genomic_DNA"/>
</dbReference>
<reference evidence="4 6" key="2">
    <citation type="submission" date="2023-10" db="EMBL/GenBank/DDBJ databases">
        <title>To unveil natural product biosynthetic capacity in Pseudoalteromonas.</title>
        <authorList>
            <person name="Wang J."/>
        </authorList>
    </citation>
    <scope>NUCLEOTIDE SEQUENCE [LARGE SCALE GENOMIC DNA]</scope>
    <source>
        <strain evidence="4 6">DSM 15914</strain>
    </source>
</reference>
<organism evidence="3 5">
    <name type="scientific">Pseudoalteromonas maricaloris</name>
    <dbReference type="NCBI Taxonomy" id="184924"/>
    <lineage>
        <taxon>Bacteria</taxon>
        <taxon>Pseudomonadati</taxon>
        <taxon>Pseudomonadota</taxon>
        <taxon>Gammaproteobacteria</taxon>
        <taxon>Alteromonadales</taxon>
        <taxon>Pseudoalteromonadaceae</taxon>
        <taxon>Pseudoalteromonas</taxon>
    </lineage>
</organism>